<dbReference type="EMBL" id="JARDXE010000043">
    <property type="protein sequence ID" value="MDE8650017.1"/>
    <property type="molecule type" value="Genomic_DNA"/>
</dbReference>
<dbReference type="InterPro" id="IPR011032">
    <property type="entry name" value="GroES-like_sf"/>
</dbReference>
<dbReference type="Pfam" id="PF00107">
    <property type="entry name" value="ADH_zinc_N"/>
    <property type="match status" value="1"/>
</dbReference>
<dbReference type="SUPFAM" id="SSF50129">
    <property type="entry name" value="GroES-like"/>
    <property type="match status" value="1"/>
</dbReference>
<name>A0AAW6LY31_RHOSG</name>
<dbReference type="InterPro" id="IPR013149">
    <property type="entry name" value="ADH-like_C"/>
</dbReference>
<dbReference type="RefSeq" id="WP_050656410.1">
    <property type="nucleotide sequence ID" value="NZ_CP025959.1"/>
</dbReference>
<protein>
    <submittedName>
        <fullName evidence="4">Alcohol dehydrogenase catalytic domain-containing protein</fullName>
    </submittedName>
</protein>
<dbReference type="Proteomes" id="UP001217325">
    <property type="component" value="Unassembled WGS sequence"/>
</dbReference>
<proteinExistence type="predicted"/>
<dbReference type="InterPro" id="IPR036291">
    <property type="entry name" value="NAD(P)-bd_dom_sf"/>
</dbReference>
<dbReference type="Pfam" id="PF08240">
    <property type="entry name" value="ADH_N"/>
    <property type="match status" value="1"/>
</dbReference>
<feature type="domain" description="Alcohol dehydrogenase-like C-terminal" evidence="2">
    <location>
        <begin position="175"/>
        <end position="288"/>
    </location>
</feature>
<gene>
    <name evidence="4" type="ORF">PXH69_34200</name>
</gene>
<evidence type="ECO:0000259" key="2">
    <source>
        <dbReference type="Pfam" id="PF00107"/>
    </source>
</evidence>
<dbReference type="AlphaFoldDB" id="A0AAW6LY31"/>
<dbReference type="PANTHER" id="PTHR43189:SF1">
    <property type="entry name" value="ZINC-TYPE ALCOHOL DEHYDROGENASE-LIKE PROTEIN C1198.01"/>
    <property type="match status" value="1"/>
</dbReference>
<dbReference type="Gene3D" id="3.90.180.10">
    <property type="entry name" value="Medium-chain alcohol dehydrogenases, catalytic domain"/>
    <property type="match status" value="1"/>
</dbReference>
<evidence type="ECO:0000256" key="1">
    <source>
        <dbReference type="ARBA" id="ARBA00023002"/>
    </source>
</evidence>
<evidence type="ECO:0000313" key="4">
    <source>
        <dbReference type="EMBL" id="MDE8650017.1"/>
    </source>
</evidence>
<evidence type="ECO:0000313" key="5">
    <source>
        <dbReference type="Proteomes" id="UP001217325"/>
    </source>
</evidence>
<dbReference type="SUPFAM" id="SSF51735">
    <property type="entry name" value="NAD(P)-binding Rossmann-fold domains"/>
    <property type="match status" value="1"/>
</dbReference>
<dbReference type="GO" id="GO:0016491">
    <property type="term" value="F:oxidoreductase activity"/>
    <property type="evidence" value="ECO:0007669"/>
    <property type="project" value="UniProtKB-KW"/>
</dbReference>
<dbReference type="PANTHER" id="PTHR43189">
    <property type="entry name" value="ZINC-TYPE ALCOHOL DEHYDROGENASE-LIKE PROTEIN C1198.01-RELATED"/>
    <property type="match status" value="1"/>
</dbReference>
<evidence type="ECO:0000259" key="3">
    <source>
        <dbReference type="Pfam" id="PF08240"/>
    </source>
</evidence>
<dbReference type="KEGG" id="rqi:C1M55_25410"/>
<comment type="caution">
    <text evidence="4">The sequence shown here is derived from an EMBL/GenBank/DDBJ whole genome shotgun (WGS) entry which is preliminary data.</text>
</comment>
<feature type="domain" description="Alcohol dehydrogenase-like N-terminal" evidence="3">
    <location>
        <begin position="22"/>
        <end position="136"/>
    </location>
</feature>
<dbReference type="InterPro" id="IPR013154">
    <property type="entry name" value="ADH-like_N"/>
</dbReference>
<reference evidence="4" key="1">
    <citation type="submission" date="2023-02" db="EMBL/GenBank/DDBJ databases">
        <title>A novel hydrolase synthesized by Rhodococcus erythropolis HQ is responsible for the detoxification of Zearalenone.</title>
        <authorList>
            <person name="Hu J."/>
            <person name="Xu J."/>
        </authorList>
    </citation>
    <scope>NUCLEOTIDE SEQUENCE</scope>
    <source>
        <strain evidence="4">HQ</strain>
    </source>
</reference>
<accession>A0AAW6LY31</accession>
<keyword evidence="1" id="KW-0560">Oxidoreductase</keyword>
<dbReference type="Gene3D" id="3.40.50.720">
    <property type="entry name" value="NAD(P)-binding Rossmann-like Domain"/>
    <property type="match status" value="1"/>
</dbReference>
<organism evidence="4 5">
    <name type="scientific">Rhodococcus qingshengii</name>
    <dbReference type="NCBI Taxonomy" id="334542"/>
    <lineage>
        <taxon>Bacteria</taxon>
        <taxon>Bacillati</taxon>
        <taxon>Actinomycetota</taxon>
        <taxon>Actinomycetes</taxon>
        <taxon>Mycobacteriales</taxon>
        <taxon>Nocardiaceae</taxon>
        <taxon>Rhodococcus</taxon>
        <taxon>Rhodococcus erythropolis group</taxon>
    </lineage>
</organism>
<sequence length="365" mass="38022">MRAAVLRGGDVILADIPEPSPGPNQLLVEPIATGICGSDLSAWQHTDDFLAAHREADVPGALFDPAHDVVFGHEFTATVTELGTGVVDYAVGDRLVVLPWVVDDDGLTHTVGYCNSKPGGLAERVVIQAGGHLHIPPDVDPVTAAVTEPLATGVNAALRSRIVAGAAAVVTGCGPVGLGAVIELAQRGVHPIVVSDPSELRRTVALAYGADVAVDPRHSDPLSTLAGMIPADTEVFVFEASGARNLLGSLMSVVPPFTRIVIVGSAMEHESIRPVIGILKNVSLEFVGGPGRGEHTYQAFSRTFEHIVERRFDPGLMVTGFAGLDAVSEVFSALRPAAGDEIEHVKVLVRPDLPAGAGVVRCGVE</sequence>